<dbReference type="SUPFAM" id="SSF81383">
    <property type="entry name" value="F-box domain"/>
    <property type="match status" value="1"/>
</dbReference>
<feature type="region of interest" description="Disordered" evidence="4">
    <location>
        <begin position="213"/>
        <end position="242"/>
    </location>
</feature>
<dbReference type="STRING" id="945553.A0A0D2LH85"/>
<dbReference type="PANTHER" id="PTHR14604">
    <property type="entry name" value="WD40 REPEAT PF20"/>
    <property type="match status" value="1"/>
</dbReference>
<feature type="repeat" description="WD" evidence="3">
    <location>
        <begin position="563"/>
        <end position="602"/>
    </location>
</feature>
<keyword evidence="2" id="KW-0677">Repeat</keyword>
<dbReference type="InterPro" id="IPR050995">
    <property type="entry name" value="WD-F-box_domain-protein"/>
</dbReference>
<dbReference type="SUPFAM" id="SSF50978">
    <property type="entry name" value="WD40 repeat-like"/>
    <property type="match status" value="1"/>
</dbReference>
<name>A0A0D2LH85_HYPSF</name>
<evidence type="ECO:0000256" key="4">
    <source>
        <dbReference type="SAM" id="MobiDB-lite"/>
    </source>
</evidence>
<feature type="domain" description="F-box" evidence="5">
    <location>
        <begin position="97"/>
        <end position="143"/>
    </location>
</feature>
<accession>A0A0D2LH85</accession>
<evidence type="ECO:0000256" key="3">
    <source>
        <dbReference type="PROSITE-ProRule" id="PRU00221"/>
    </source>
</evidence>
<dbReference type="InterPro" id="IPR015943">
    <property type="entry name" value="WD40/YVTN_repeat-like_dom_sf"/>
</dbReference>
<feature type="compositionally biased region" description="Acidic residues" evidence="4">
    <location>
        <begin position="174"/>
        <end position="190"/>
    </location>
</feature>
<dbReference type="PROSITE" id="PS50294">
    <property type="entry name" value="WD_REPEATS_REGION"/>
    <property type="match status" value="1"/>
</dbReference>
<evidence type="ECO:0000313" key="6">
    <source>
        <dbReference type="EMBL" id="KJA26992.1"/>
    </source>
</evidence>
<feature type="repeat" description="WD" evidence="3">
    <location>
        <begin position="342"/>
        <end position="381"/>
    </location>
</feature>
<dbReference type="PROSITE" id="PS00678">
    <property type="entry name" value="WD_REPEATS_1"/>
    <property type="match status" value="2"/>
</dbReference>
<evidence type="ECO:0000256" key="1">
    <source>
        <dbReference type="ARBA" id="ARBA00022574"/>
    </source>
</evidence>
<evidence type="ECO:0000259" key="5">
    <source>
        <dbReference type="PROSITE" id="PS50181"/>
    </source>
</evidence>
<dbReference type="AlphaFoldDB" id="A0A0D2LH85"/>
<dbReference type="InterPro" id="IPR020472">
    <property type="entry name" value="WD40_PAC1"/>
</dbReference>
<gene>
    <name evidence="6" type="ORF">HYPSUDRAFT_198300</name>
</gene>
<evidence type="ECO:0000313" key="7">
    <source>
        <dbReference type="Proteomes" id="UP000054270"/>
    </source>
</evidence>
<dbReference type="PROSITE" id="PS50082">
    <property type="entry name" value="WD_REPEATS_2"/>
    <property type="match status" value="5"/>
</dbReference>
<feature type="repeat" description="WD" evidence="3">
    <location>
        <begin position="463"/>
        <end position="502"/>
    </location>
</feature>
<dbReference type="Gene3D" id="1.20.1280.50">
    <property type="match status" value="1"/>
</dbReference>
<dbReference type="EMBL" id="KN817525">
    <property type="protein sequence ID" value="KJA26992.1"/>
    <property type="molecule type" value="Genomic_DNA"/>
</dbReference>
<dbReference type="InterPro" id="IPR001680">
    <property type="entry name" value="WD40_rpt"/>
</dbReference>
<dbReference type="CDD" id="cd00200">
    <property type="entry name" value="WD40"/>
    <property type="match status" value="1"/>
</dbReference>
<dbReference type="InterPro" id="IPR019775">
    <property type="entry name" value="WD40_repeat_CS"/>
</dbReference>
<dbReference type="PRINTS" id="PR00320">
    <property type="entry name" value="GPROTEINBRPT"/>
</dbReference>
<organism evidence="6 7">
    <name type="scientific">Hypholoma sublateritium (strain FD-334 SS-4)</name>
    <dbReference type="NCBI Taxonomy" id="945553"/>
    <lineage>
        <taxon>Eukaryota</taxon>
        <taxon>Fungi</taxon>
        <taxon>Dikarya</taxon>
        <taxon>Basidiomycota</taxon>
        <taxon>Agaricomycotina</taxon>
        <taxon>Agaricomycetes</taxon>
        <taxon>Agaricomycetidae</taxon>
        <taxon>Agaricales</taxon>
        <taxon>Agaricineae</taxon>
        <taxon>Strophariaceae</taxon>
        <taxon>Hypholoma</taxon>
    </lineage>
</organism>
<dbReference type="OMA" id="QRICIWD"/>
<keyword evidence="7" id="KW-1185">Reference proteome</keyword>
<dbReference type="Gene3D" id="2.130.10.10">
    <property type="entry name" value="YVTN repeat-like/Quinoprotein amine dehydrogenase"/>
    <property type="match status" value="2"/>
</dbReference>
<dbReference type="Proteomes" id="UP000054270">
    <property type="component" value="Unassembled WGS sequence"/>
</dbReference>
<feature type="repeat" description="WD" evidence="3">
    <location>
        <begin position="422"/>
        <end position="461"/>
    </location>
</feature>
<dbReference type="InterPro" id="IPR036047">
    <property type="entry name" value="F-box-like_dom_sf"/>
</dbReference>
<feature type="compositionally biased region" description="Polar residues" evidence="4">
    <location>
        <begin position="213"/>
        <end position="224"/>
    </location>
</feature>
<protein>
    <recommendedName>
        <fullName evidence="5">F-box domain-containing protein</fullName>
    </recommendedName>
</protein>
<keyword evidence="1 3" id="KW-0853">WD repeat</keyword>
<dbReference type="PROSITE" id="PS50181">
    <property type="entry name" value="FBOX"/>
    <property type="match status" value="1"/>
</dbReference>
<proteinExistence type="predicted"/>
<feature type="repeat" description="WD" evidence="3">
    <location>
        <begin position="382"/>
        <end position="412"/>
    </location>
</feature>
<feature type="compositionally biased region" description="Low complexity" evidence="4">
    <location>
        <begin position="231"/>
        <end position="241"/>
    </location>
</feature>
<reference evidence="7" key="1">
    <citation type="submission" date="2014-04" db="EMBL/GenBank/DDBJ databases">
        <title>Evolutionary Origins and Diversification of the Mycorrhizal Mutualists.</title>
        <authorList>
            <consortium name="DOE Joint Genome Institute"/>
            <consortium name="Mycorrhizal Genomics Consortium"/>
            <person name="Kohler A."/>
            <person name="Kuo A."/>
            <person name="Nagy L.G."/>
            <person name="Floudas D."/>
            <person name="Copeland A."/>
            <person name="Barry K.W."/>
            <person name="Cichocki N."/>
            <person name="Veneault-Fourrey C."/>
            <person name="LaButti K."/>
            <person name="Lindquist E.A."/>
            <person name="Lipzen A."/>
            <person name="Lundell T."/>
            <person name="Morin E."/>
            <person name="Murat C."/>
            <person name="Riley R."/>
            <person name="Ohm R."/>
            <person name="Sun H."/>
            <person name="Tunlid A."/>
            <person name="Henrissat B."/>
            <person name="Grigoriev I.V."/>
            <person name="Hibbett D.S."/>
            <person name="Martin F."/>
        </authorList>
    </citation>
    <scope>NUCLEOTIDE SEQUENCE [LARGE SCALE GENOMIC DNA]</scope>
    <source>
        <strain evidence="7">FD-334 SS-4</strain>
    </source>
</reference>
<feature type="region of interest" description="Disordered" evidence="4">
    <location>
        <begin position="161"/>
        <end position="190"/>
    </location>
</feature>
<dbReference type="PANTHER" id="PTHR14604:SF4">
    <property type="entry name" value="F-BOX DOMAIN-CONTAINING PROTEIN"/>
    <property type="match status" value="1"/>
</dbReference>
<dbReference type="InterPro" id="IPR036322">
    <property type="entry name" value="WD40_repeat_dom_sf"/>
</dbReference>
<dbReference type="OrthoDB" id="19711at2759"/>
<dbReference type="Pfam" id="PF12937">
    <property type="entry name" value="F-box-like"/>
    <property type="match status" value="1"/>
</dbReference>
<dbReference type="InterPro" id="IPR001810">
    <property type="entry name" value="F-box_dom"/>
</dbReference>
<dbReference type="SMART" id="SM00256">
    <property type="entry name" value="FBOX"/>
    <property type="match status" value="1"/>
</dbReference>
<dbReference type="Pfam" id="PF00400">
    <property type="entry name" value="WD40"/>
    <property type="match status" value="5"/>
</dbReference>
<evidence type="ECO:0000256" key="2">
    <source>
        <dbReference type="ARBA" id="ARBA00022737"/>
    </source>
</evidence>
<sequence>MATRQTTSTILARSLGLTDEGFTDDEPISMATSSFPVAMITERQRQKLKMSEVQVDELMSGVGSMRDTEELAYRLLLSLPRSRLATIQRRIAPLLQFDVVGSFPTEVALQIFSYLAAPTLLICGQVSQRWQALADDQTLWKAICATRGWTWRHVPRALPPNMPSAHLQRGVEWGDSDDEGMGDSDEEDGVEAAKAELTLMQAELDSGFASMSLSGYDSSPTASPSGKERSSPISPRPSLSRNRYFSAPSVLNTLLHDAPPRPDYKRLHQTHVKLQTRIRTGSYRLSSLQTRGTPPDAHTNTIYCLQLYTYPETGRQVVFTGSRDRTVREWNIATEAVERVISGVHQSSVLSICVGHGYIASAGSDRQVAVWDLERNRLVRVLNDHEDSVLCVRFDKERLVSCSKDRTVRVYSFPGLELQFVLRAHRAAVNAVSISESRIVSASGDRSVRLWDAKTGKLLRTLENHHTRGIASIDFSGSIILSGSSDNHIRLFDMATSQGWSTSPDYDAGLPANSAPHHHHMTAGGSAVGHPVSGLVCQSCGSSSITSLSSVEGGGGGLNGAVRCMHTDLVRTVALGEEFVLSGSYDLSIKVWDRKTGALVADLSGGHTGRIFCIGFDSKKIVSCGEDQVCDPHKLALEECRQV</sequence>
<dbReference type="SMART" id="SM00320">
    <property type="entry name" value="WD40"/>
    <property type="match status" value="7"/>
</dbReference>